<dbReference type="PANTHER" id="PTHR12187:SF12">
    <property type="entry name" value="PHOSPHATIDYLINOSITOL-3,4-BISPHOSPHATE 4-PHOSPHATASE"/>
    <property type="match status" value="1"/>
</dbReference>
<evidence type="ECO:0000256" key="15">
    <source>
        <dbReference type="ARBA" id="ARBA00023098"/>
    </source>
</evidence>
<evidence type="ECO:0000256" key="10">
    <source>
        <dbReference type="ARBA" id="ARBA00022490"/>
    </source>
</evidence>
<evidence type="ECO:0000256" key="13">
    <source>
        <dbReference type="ARBA" id="ARBA00022801"/>
    </source>
</evidence>
<dbReference type="EC" id="3.1.3.66" evidence="8"/>
<evidence type="ECO:0000256" key="23">
    <source>
        <dbReference type="ARBA" id="ARBA00080875"/>
    </source>
</evidence>
<evidence type="ECO:0000313" key="28">
    <source>
        <dbReference type="Proteomes" id="UP000694402"/>
    </source>
</evidence>
<keyword evidence="11" id="KW-0597">Phosphoprotein</keyword>
<dbReference type="PANTHER" id="PTHR12187">
    <property type="entry name" value="AGAP000124-PA"/>
    <property type="match status" value="1"/>
</dbReference>
<evidence type="ECO:0000256" key="21">
    <source>
        <dbReference type="ARBA" id="ARBA00065112"/>
    </source>
</evidence>
<protein>
    <recommendedName>
        <fullName evidence="22">Inositol polyphosphate-4-phosphatase type I A</fullName>
        <ecNumber evidence="8">3.1.3.66</ecNumber>
    </recommendedName>
    <alternativeName>
        <fullName evidence="24">Inositol polyphosphate 4-phosphatase type I</fullName>
    </alternativeName>
    <alternativeName>
        <fullName evidence="23">Type I inositol 3,4-bisphosphate 4-phosphatase</fullName>
    </alternativeName>
</protein>
<keyword evidence="9" id="KW-1003">Cell membrane</keyword>
<evidence type="ECO:0000256" key="5">
    <source>
        <dbReference type="ARBA" id="ARBA00004565"/>
    </source>
</evidence>
<dbReference type="Pfam" id="PF00168">
    <property type="entry name" value="C2"/>
    <property type="match status" value="1"/>
</dbReference>
<comment type="catalytic activity">
    <reaction evidence="19">
        <text>1D-myo-inositol 3,4-bisphosphate + H2O = 1D-myo-inositol 3-phosphate + phosphate</text>
        <dbReference type="Rhea" id="RHEA:43388"/>
        <dbReference type="ChEBI" id="CHEBI:15377"/>
        <dbReference type="ChEBI" id="CHEBI:43474"/>
        <dbReference type="ChEBI" id="CHEBI:58401"/>
        <dbReference type="ChEBI" id="CHEBI:83241"/>
    </reaction>
    <physiologicalReaction direction="left-to-right" evidence="19">
        <dbReference type="Rhea" id="RHEA:43389"/>
    </physiologicalReaction>
</comment>
<accession>A0AAZ3SAW7</accession>
<proteinExistence type="inferred from homology"/>
<dbReference type="InterPro" id="IPR035892">
    <property type="entry name" value="C2_domain_sf"/>
</dbReference>
<evidence type="ECO:0000256" key="8">
    <source>
        <dbReference type="ARBA" id="ARBA00013037"/>
    </source>
</evidence>
<comment type="similarity">
    <text evidence="7">Belongs to the inositol 3,4-bisphosphate 4-phosphatase family.</text>
</comment>
<gene>
    <name evidence="27" type="primary">LOC112225360</name>
</gene>
<dbReference type="GO" id="GO:0055038">
    <property type="term" value="C:recycling endosome membrane"/>
    <property type="evidence" value="ECO:0007669"/>
    <property type="project" value="UniProtKB-SubCell"/>
</dbReference>
<name>A0AAZ3SAW7_ONCTS</name>
<comment type="subunit">
    <text evidence="21">Interacts with INPP5F.</text>
</comment>
<feature type="domain" description="C2" evidence="26">
    <location>
        <begin position="26"/>
        <end position="153"/>
    </location>
</feature>
<evidence type="ECO:0000256" key="22">
    <source>
        <dbReference type="ARBA" id="ARBA00074640"/>
    </source>
</evidence>
<evidence type="ECO:0000256" key="1">
    <source>
        <dbReference type="ARBA" id="ARBA00004123"/>
    </source>
</evidence>
<comment type="subcellular location">
    <subcellularLocation>
        <location evidence="3">Cell membrane</location>
    </subcellularLocation>
    <subcellularLocation>
        <location evidence="4">Cytoplasm</location>
    </subcellularLocation>
    <subcellularLocation>
        <location evidence="2">Early endosome membrane</location>
    </subcellularLocation>
    <subcellularLocation>
        <location evidence="1">Nucleus</location>
    </subcellularLocation>
    <subcellularLocation>
        <location evidence="18">Postsynaptic density</location>
    </subcellularLocation>
    <subcellularLocation>
        <location evidence="5">Recycling endosome membrane</location>
    </subcellularLocation>
</comment>
<evidence type="ECO:0000313" key="27">
    <source>
        <dbReference type="Ensembl" id="ENSOTSP00005150212.1"/>
    </source>
</evidence>
<sequence length="970" mass="108980">MMSGKGKASPRHRPWSVYRANTFDLSAEIMGLTLAGNSQDPDEPVLEFSLACSELITPALDRKPTSFVAVSCTTPPQAFWTKHAQTEIIEGTSNPIYLSSIAFFQDSLITQQTQVKLSVYDVKDRSQGTMYLLGSAMFPVKELLQDKHHRLHLTLRSAENERMGNITIIAWQIEERREQRAPVARQDTINGRMVLPVDDSLTESVNIRAKSASLCKDTLLKAVFGGTMSRMYRFPTTDGNHLRILEQMAETVLSLHIPRQFVKLLLEEDAVRVCELEELGELSPCWENLRREIIAQYQTIILTYQETIGDLHEYKGPSFKSSTLKAEKKLEFIPTNLHVQRMRVQGESGYDRTYDVVTIGAPAAHHQGFKHCGLRKLIHKFEEARKHSAGSGSKPVTYLPQDVVRAKELIGQINTLKTQVCYYTERLSRAAKERSANALERTLAILSEKTCQLVTVCDSKLLSSAILALSAARPECISQKGTPSPSSLTPSPSPSRSPSRHTTSPSHHSTSPSRHSTSPSRHSISPRHSVYQEGEGGRDKRSSLQADWHEENWEKVWLNVDKSLDCVIQRVDRLLAKDRMQSDSSSEDVFLDVQQQTNATTKKDSSPDVEKEKPSPGEWSEALYPLLTTLSECVSLMSDKAKKSMVFLLMQDSAPTIAMNLTLQYRRDVVFCQTLSALICGFIIKLRNCLHDDGFLRQLHIIGLLVQYEGLLSTYGEELAMLEDMSVGVMDLRNVTFKVTQATSVFGPDMLPVITGNRDGFNVRVPLPAAMFDALPREIQNGMLLRVQPVLFNVGINEQQTLAEKFGDTSLQEGINMENMARLSSYYDQFKEVLPEDCLPCIRSQTSLPELLKLLSQNINARKSKNVEILWQAAEACRRLNGVRFTSCKSAKDRTAMSLTLEQCLILQQEHGLAPQVFSQALDCMRSEGCRRENTMKNVGCRKYAFNSLQLKAFPKQYRPPEGTYGKVET</sequence>
<feature type="compositionally biased region" description="Low complexity" evidence="25">
    <location>
        <begin position="482"/>
        <end position="529"/>
    </location>
</feature>
<evidence type="ECO:0000256" key="25">
    <source>
        <dbReference type="SAM" id="MobiDB-lite"/>
    </source>
</evidence>
<dbReference type="InterPro" id="IPR000008">
    <property type="entry name" value="C2_dom"/>
</dbReference>
<evidence type="ECO:0000256" key="11">
    <source>
        <dbReference type="ARBA" id="ARBA00022553"/>
    </source>
</evidence>
<dbReference type="GO" id="GO:0005634">
    <property type="term" value="C:nucleus"/>
    <property type="evidence" value="ECO:0007669"/>
    <property type="project" value="UniProtKB-SubCell"/>
</dbReference>
<dbReference type="GO" id="GO:0031901">
    <property type="term" value="C:early endosome membrane"/>
    <property type="evidence" value="ECO:0007669"/>
    <property type="project" value="UniProtKB-SubCell"/>
</dbReference>
<feature type="region of interest" description="Disordered" evidence="25">
    <location>
        <begin position="585"/>
        <end position="617"/>
    </location>
</feature>
<evidence type="ECO:0000256" key="16">
    <source>
        <dbReference type="ARBA" id="ARBA00023136"/>
    </source>
</evidence>
<dbReference type="Gene3D" id="2.60.40.150">
    <property type="entry name" value="C2 domain"/>
    <property type="match status" value="1"/>
</dbReference>
<evidence type="ECO:0000256" key="4">
    <source>
        <dbReference type="ARBA" id="ARBA00004496"/>
    </source>
</evidence>
<dbReference type="GO" id="GO:0005886">
    <property type="term" value="C:plasma membrane"/>
    <property type="evidence" value="ECO:0007669"/>
    <property type="project" value="UniProtKB-SubCell"/>
</dbReference>
<evidence type="ECO:0000256" key="3">
    <source>
        <dbReference type="ARBA" id="ARBA00004236"/>
    </source>
</evidence>
<keyword evidence="28" id="KW-1185">Reference proteome</keyword>
<evidence type="ECO:0000256" key="2">
    <source>
        <dbReference type="ARBA" id="ARBA00004146"/>
    </source>
</evidence>
<evidence type="ECO:0000256" key="18">
    <source>
        <dbReference type="ARBA" id="ARBA00034105"/>
    </source>
</evidence>
<evidence type="ECO:0000259" key="26">
    <source>
        <dbReference type="PROSITE" id="PS50004"/>
    </source>
</evidence>
<evidence type="ECO:0000256" key="14">
    <source>
        <dbReference type="ARBA" id="ARBA00023018"/>
    </source>
</evidence>
<dbReference type="GO" id="GO:0014069">
    <property type="term" value="C:postsynaptic density"/>
    <property type="evidence" value="ECO:0007669"/>
    <property type="project" value="UniProtKB-SubCell"/>
</dbReference>
<keyword evidence="15" id="KW-0443">Lipid metabolism</keyword>
<keyword evidence="17" id="KW-0539">Nucleus</keyword>
<keyword evidence="12" id="KW-0967">Endosome</keyword>
<dbReference type="Ensembl" id="ENSOTST00005142213.1">
    <property type="protein sequence ID" value="ENSOTSP00005150212.1"/>
    <property type="gene ID" value="ENSOTSG00005003125.2"/>
</dbReference>
<dbReference type="PROSITE" id="PS50004">
    <property type="entry name" value="C2"/>
    <property type="match status" value="1"/>
</dbReference>
<dbReference type="SUPFAM" id="SSF49562">
    <property type="entry name" value="C2 domain (Calcium/lipid-binding domain, CaLB)"/>
    <property type="match status" value="1"/>
</dbReference>
<feature type="compositionally biased region" description="Basic and acidic residues" evidence="25">
    <location>
        <begin position="601"/>
        <end position="615"/>
    </location>
</feature>
<dbReference type="InterPro" id="IPR039034">
    <property type="entry name" value="INPP4"/>
</dbReference>
<keyword evidence="14" id="KW-0770">Synapse</keyword>
<reference evidence="28" key="1">
    <citation type="journal article" date="2018" name="PLoS ONE">
        <title>Chinook salmon (Oncorhynchus tshawytscha) genome and transcriptome.</title>
        <authorList>
            <person name="Christensen K.A."/>
            <person name="Leong J.S."/>
            <person name="Sakhrani D."/>
            <person name="Biagi C.A."/>
            <person name="Minkley D.R."/>
            <person name="Withler R.E."/>
            <person name="Rondeau E.B."/>
            <person name="Koop B.F."/>
            <person name="Devlin R.H."/>
        </authorList>
    </citation>
    <scope>NUCLEOTIDE SEQUENCE [LARGE SCALE GENOMIC DNA]</scope>
</reference>
<dbReference type="AlphaFoldDB" id="A0AAZ3SAW7"/>
<evidence type="ECO:0000256" key="6">
    <source>
        <dbReference type="ARBA" id="ARBA00004847"/>
    </source>
</evidence>
<evidence type="ECO:0000256" key="19">
    <source>
        <dbReference type="ARBA" id="ARBA00051770"/>
    </source>
</evidence>
<comment type="catalytic activity">
    <reaction evidence="20">
        <text>1D-myo-inositol 1,3,4-trisphosphate + H2O = 1D-myo-inositol 1,3-bisphosphate + phosphate</text>
        <dbReference type="Rhea" id="RHEA:43392"/>
        <dbReference type="ChEBI" id="CHEBI:15377"/>
        <dbReference type="ChEBI" id="CHEBI:43474"/>
        <dbReference type="ChEBI" id="CHEBI:58414"/>
        <dbReference type="ChEBI" id="CHEBI:83242"/>
    </reaction>
    <physiologicalReaction direction="left-to-right" evidence="20">
        <dbReference type="Rhea" id="RHEA:43393"/>
    </physiologicalReaction>
</comment>
<evidence type="ECO:0000256" key="20">
    <source>
        <dbReference type="ARBA" id="ARBA00051892"/>
    </source>
</evidence>
<evidence type="ECO:0000256" key="9">
    <source>
        <dbReference type="ARBA" id="ARBA00022475"/>
    </source>
</evidence>
<dbReference type="Proteomes" id="UP000694402">
    <property type="component" value="Unassembled WGS sequence"/>
</dbReference>
<reference evidence="27" key="2">
    <citation type="submission" date="2025-08" db="UniProtKB">
        <authorList>
            <consortium name="Ensembl"/>
        </authorList>
    </citation>
    <scope>IDENTIFICATION</scope>
</reference>
<keyword evidence="13" id="KW-0378">Hydrolase</keyword>
<evidence type="ECO:0000256" key="17">
    <source>
        <dbReference type="ARBA" id="ARBA00023242"/>
    </source>
</evidence>
<evidence type="ECO:0000256" key="7">
    <source>
        <dbReference type="ARBA" id="ARBA00006306"/>
    </source>
</evidence>
<dbReference type="GO" id="GO:0044281">
    <property type="term" value="P:small molecule metabolic process"/>
    <property type="evidence" value="ECO:0007669"/>
    <property type="project" value="UniProtKB-ARBA"/>
</dbReference>
<keyword evidence="16" id="KW-0472">Membrane</keyword>
<evidence type="ECO:0000256" key="12">
    <source>
        <dbReference type="ARBA" id="ARBA00022753"/>
    </source>
</evidence>
<reference evidence="27" key="3">
    <citation type="submission" date="2025-09" db="UniProtKB">
        <authorList>
            <consortium name="Ensembl"/>
        </authorList>
    </citation>
    <scope>IDENTIFICATION</scope>
</reference>
<dbReference type="GO" id="GO:0016316">
    <property type="term" value="F:phosphatidylinositol-3,4-bisphosphate 4-phosphatase activity"/>
    <property type="evidence" value="ECO:0007669"/>
    <property type="project" value="UniProtKB-EC"/>
</dbReference>
<dbReference type="FunFam" id="2.60.40.150:FF:000038">
    <property type="entry name" value="Type I inositol 3,4-bisphosphate 4-phosphatase"/>
    <property type="match status" value="1"/>
</dbReference>
<keyword evidence="10" id="KW-0963">Cytoplasm</keyword>
<dbReference type="CDD" id="cd04048">
    <property type="entry name" value="C2A_Copine"/>
    <property type="match status" value="1"/>
</dbReference>
<evidence type="ECO:0000256" key="24">
    <source>
        <dbReference type="ARBA" id="ARBA00082036"/>
    </source>
</evidence>
<feature type="region of interest" description="Disordered" evidence="25">
    <location>
        <begin position="478"/>
        <end position="543"/>
    </location>
</feature>
<dbReference type="GeneTree" id="ENSGT00940000157360"/>
<organism evidence="27 28">
    <name type="scientific">Oncorhynchus tshawytscha</name>
    <name type="common">Chinook salmon</name>
    <name type="synonym">Salmo tshawytscha</name>
    <dbReference type="NCBI Taxonomy" id="74940"/>
    <lineage>
        <taxon>Eukaryota</taxon>
        <taxon>Metazoa</taxon>
        <taxon>Chordata</taxon>
        <taxon>Craniata</taxon>
        <taxon>Vertebrata</taxon>
        <taxon>Euteleostomi</taxon>
        <taxon>Actinopterygii</taxon>
        <taxon>Neopterygii</taxon>
        <taxon>Teleostei</taxon>
        <taxon>Protacanthopterygii</taxon>
        <taxon>Salmoniformes</taxon>
        <taxon>Salmonidae</taxon>
        <taxon>Salmoninae</taxon>
        <taxon>Oncorhynchus</taxon>
    </lineage>
</organism>
<comment type="pathway">
    <text evidence="6">Signal transduction; phosphatidylinositol signaling pathway.</text>
</comment>